<comment type="caution">
    <text evidence="1">The sequence shown here is derived from an EMBL/GenBank/DDBJ whole genome shotgun (WGS) entry which is preliminary data.</text>
</comment>
<dbReference type="PANTHER" id="PTHR46508:SF3">
    <property type="entry name" value="ACYL-COA N-ACYLTRANSFERASE WITH RING_FYVE_PHD-TYPE ZINC FINGER PROTEIN"/>
    <property type="match status" value="1"/>
</dbReference>
<dbReference type="OrthoDB" id="1686746at2759"/>
<dbReference type="PANTHER" id="PTHR46508">
    <property type="entry name" value="PHD FINGER FAMILY PROTEIN"/>
    <property type="match status" value="1"/>
</dbReference>
<protein>
    <submittedName>
        <fullName evidence="1">Uncharacterized protein</fullName>
    </submittedName>
</protein>
<reference evidence="1 2" key="1">
    <citation type="journal article" date="2019" name="Genome Biol. Evol.">
        <title>The Rhododendron genome and chromosomal organization provide insight into shared whole-genome duplications across the heath family (Ericaceae).</title>
        <authorList>
            <person name="Soza V.L."/>
            <person name="Lindsley D."/>
            <person name="Waalkes A."/>
            <person name="Ramage E."/>
            <person name="Patwardhan R.P."/>
            <person name="Burton J.N."/>
            <person name="Adey A."/>
            <person name="Kumar A."/>
            <person name="Qiu R."/>
            <person name="Shendure J."/>
            <person name="Hall B."/>
        </authorList>
    </citation>
    <scope>NUCLEOTIDE SEQUENCE [LARGE SCALE GENOMIC DNA]</scope>
    <source>
        <strain evidence="1">RSF 1966-606</strain>
    </source>
</reference>
<dbReference type="EMBL" id="QEFC01000039">
    <property type="protein sequence ID" value="KAE9467304.1"/>
    <property type="molecule type" value="Genomic_DNA"/>
</dbReference>
<organism evidence="1 2">
    <name type="scientific">Rhododendron williamsianum</name>
    <dbReference type="NCBI Taxonomy" id="262921"/>
    <lineage>
        <taxon>Eukaryota</taxon>
        <taxon>Viridiplantae</taxon>
        <taxon>Streptophyta</taxon>
        <taxon>Embryophyta</taxon>
        <taxon>Tracheophyta</taxon>
        <taxon>Spermatophyta</taxon>
        <taxon>Magnoliopsida</taxon>
        <taxon>eudicotyledons</taxon>
        <taxon>Gunneridae</taxon>
        <taxon>Pentapetalae</taxon>
        <taxon>asterids</taxon>
        <taxon>Ericales</taxon>
        <taxon>Ericaceae</taxon>
        <taxon>Ericoideae</taxon>
        <taxon>Rhodoreae</taxon>
        <taxon>Rhododendron</taxon>
    </lineage>
</organism>
<gene>
    <name evidence="1" type="ORF">C3L33_00784</name>
</gene>
<evidence type="ECO:0000313" key="1">
    <source>
        <dbReference type="EMBL" id="KAE9467304.1"/>
    </source>
</evidence>
<sequence length="131" mass="14409">MAYVVVAVAKSYQFQSLRFMPEANCVSHSKTSTTYLESGVSLLQCQIDAWNTQEESRRCGFHTVDKIGDDPSDDTCSLCGDGGVMMLPHGHRHRPNCTCKFCGISGETTAPRNGKTVYALQTCSLFEKKCS</sequence>
<feature type="non-terminal residue" evidence="1">
    <location>
        <position position="1"/>
    </location>
</feature>
<name>A0A6A4MJR7_9ERIC</name>
<dbReference type="AlphaFoldDB" id="A0A6A4MJR7"/>
<proteinExistence type="predicted"/>
<accession>A0A6A4MJR7</accession>
<keyword evidence="2" id="KW-1185">Reference proteome</keyword>
<dbReference type="Proteomes" id="UP000428333">
    <property type="component" value="Linkage Group LG01"/>
</dbReference>
<evidence type="ECO:0000313" key="2">
    <source>
        <dbReference type="Proteomes" id="UP000428333"/>
    </source>
</evidence>